<evidence type="ECO:0000259" key="1">
    <source>
        <dbReference type="PROSITE" id="PS51819"/>
    </source>
</evidence>
<dbReference type="InterPro" id="IPR029068">
    <property type="entry name" value="Glyas_Bleomycin-R_OHBP_Dase"/>
</dbReference>
<proteinExistence type="predicted"/>
<feature type="domain" description="VOC" evidence="1">
    <location>
        <begin position="8"/>
        <end position="124"/>
    </location>
</feature>
<reference evidence="2 3" key="1">
    <citation type="submission" date="2018-07" db="EMBL/GenBank/DDBJ databases">
        <title>Genomic Encyclopedia of Type Strains, Phase III (KMG-III): the genomes of soil and plant-associated and newly described type strains.</title>
        <authorList>
            <person name="Whitman W."/>
        </authorList>
    </citation>
    <scope>NUCLEOTIDE SEQUENCE [LARGE SCALE GENOMIC DNA]</scope>
    <source>
        <strain evidence="2 3">CECT 8488</strain>
    </source>
</reference>
<dbReference type="Proteomes" id="UP000256845">
    <property type="component" value="Unassembled WGS sequence"/>
</dbReference>
<dbReference type="OrthoDB" id="9793039at2"/>
<dbReference type="AlphaFoldDB" id="A0A3D9H8G2"/>
<dbReference type="Gene3D" id="3.10.180.10">
    <property type="entry name" value="2,3-Dihydroxybiphenyl 1,2-Dioxygenase, domain 1"/>
    <property type="match status" value="1"/>
</dbReference>
<comment type="caution">
    <text evidence="2">The sequence shown here is derived from an EMBL/GenBank/DDBJ whole genome shotgun (WGS) entry which is preliminary data.</text>
</comment>
<dbReference type="InterPro" id="IPR037523">
    <property type="entry name" value="VOC_core"/>
</dbReference>
<keyword evidence="3" id="KW-1185">Reference proteome</keyword>
<dbReference type="PANTHER" id="PTHR33993:SF2">
    <property type="entry name" value="VOC DOMAIN-CONTAINING PROTEIN"/>
    <property type="match status" value="1"/>
</dbReference>
<dbReference type="SUPFAM" id="SSF54593">
    <property type="entry name" value="Glyoxalase/Bleomycin resistance protein/Dihydroxybiphenyl dioxygenase"/>
    <property type="match status" value="1"/>
</dbReference>
<dbReference type="PANTHER" id="PTHR33993">
    <property type="entry name" value="GLYOXALASE-RELATED"/>
    <property type="match status" value="1"/>
</dbReference>
<gene>
    <name evidence="2" type="ORF">DFP90_11114</name>
</gene>
<name>A0A3D9H8G2_9PROT</name>
<dbReference type="CDD" id="cd07247">
    <property type="entry name" value="SgaA_N_like"/>
    <property type="match status" value="1"/>
</dbReference>
<dbReference type="EMBL" id="QRDW01000011">
    <property type="protein sequence ID" value="RED45767.1"/>
    <property type="molecule type" value="Genomic_DNA"/>
</dbReference>
<dbReference type="Pfam" id="PF00903">
    <property type="entry name" value="Glyoxalase"/>
    <property type="match status" value="1"/>
</dbReference>
<dbReference type="InterPro" id="IPR004360">
    <property type="entry name" value="Glyas_Fos-R_dOase_dom"/>
</dbReference>
<sequence>MSFKPEHFIVWGELPVTNLEKSIDFYQAVFKTELRIDDTGPQKIAMFVAADGDGGVAGHLYEGKPPASGTGPTLHFIVPDQLEDAMARVTEAGGKVVSDPIGIPPGRFAYAEDLDGNSIGLFVFN</sequence>
<organism evidence="2 3">
    <name type="scientific">Aestuariispira insulae</name>
    <dbReference type="NCBI Taxonomy" id="1461337"/>
    <lineage>
        <taxon>Bacteria</taxon>
        <taxon>Pseudomonadati</taxon>
        <taxon>Pseudomonadota</taxon>
        <taxon>Alphaproteobacteria</taxon>
        <taxon>Rhodospirillales</taxon>
        <taxon>Kiloniellaceae</taxon>
        <taxon>Aestuariispira</taxon>
    </lineage>
</organism>
<evidence type="ECO:0000313" key="3">
    <source>
        <dbReference type="Proteomes" id="UP000256845"/>
    </source>
</evidence>
<protein>
    <recommendedName>
        <fullName evidence="1">VOC domain-containing protein</fullName>
    </recommendedName>
</protein>
<accession>A0A3D9H8G2</accession>
<dbReference type="RefSeq" id="WP_115938314.1">
    <property type="nucleotide sequence ID" value="NZ_QRDW01000011.1"/>
</dbReference>
<dbReference type="InterPro" id="IPR052164">
    <property type="entry name" value="Anthracycline_SecMetBiosynth"/>
</dbReference>
<evidence type="ECO:0000313" key="2">
    <source>
        <dbReference type="EMBL" id="RED45767.1"/>
    </source>
</evidence>
<dbReference type="PROSITE" id="PS51819">
    <property type="entry name" value="VOC"/>
    <property type="match status" value="1"/>
</dbReference>